<sequence>MENSNSRMFGQIIVQSLEDQQNPQINATDSSHQKNPILTSFENLKGQKINLNKPSTSIIKFQIMASMSNTNESEIQRSNILMQIPQIKRRNLSKFSLQKNQNYLEEYQQENKGKKPQNKKLKMINKRMLSNNQLNFYSVNNQMTNQQPELISSQVKKDSAEVNEITNLYEVRGKKQSNEKVSNQINHSNLKIKSIIASQKNQPQPKLSEILIEQYSQRASINLLSEVDYEENAQNFTRLKKAQSINTASRTKIFGKIEHQQDLKMQQEAEQLYDTLMPKKKKKKKKKKQKVKVKKNKKNKGNPDQIEII</sequence>
<evidence type="ECO:0000256" key="1">
    <source>
        <dbReference type="SAM" id="MobiDB-lite"/>
    </source>
</evidence>
<feature type="region of interest" description="Disordered" evidence="1">
    <location>
        <begin position="275"/>
        <end position="309"/>
    </location>
</feature>
<reference evidence="2 3" key="1">
    <citation type="submission" date="2014-06" db="EMBL/GenBank/DDBJ databases">
        <authorList>
            <person name="Swart Estienne"/>
        </authorList>
    </citation>
    <scope>NUCLEOTIDE SEQUENCE [LARGE SCALE GENOMIC DNA]</scope>
    <source>
        <strain evidence="2 3">130c</strain>
    </source>
</reference>
<dbReference type="EMBL" id="CCKQ01000030">
    <property type="protein sequence ID" value="CDW71090.1"/>
    <property type="molecule type" value="Genomic_DNA"/>
</dbReference>
<evidence type="ECO:0000313" key="3">
    <source>
        <dbReference type="Proteomes" id="UP000039865"/>
    </source>
</evidence>
<protein>
    <submittedName>
        <fullName evidence="2">Uncharacterized protein</fullName>
    </submittedName>
</protein>
<dbReference type="AlphaFoldDB" id="A0A077ZNY0"/>
<gene>
    <name evidence="2" type="primary">Contig12806.g13668</name>
    <name evidence="2" type="ORF">STYLEM_29</name>
</gene>
<dbReference type="Proteomes" id="UP000039865">
    <property type="component" value="Unassembled WGS sequence"/>
</dbReference>
<keyword evidence="3" id="KW-1185">Reference proteome</keyword>
<feature type="compositionally biased region" description="Basic residues" evidence="1">
    <location>
        <begin position="278"/>
        <end position="300"/>
    </location>
</feature>
<name>A0A077ZNY0_STYLE</name>
<organism evidence="2 3">
    <name type="scientific">Stylonychia lemnae</name>
    <name type="common">Ciliate</name>
    <dbReference type="NCBI Taxonomy" id="5949"/>
    <lineage>
        <taxon>Eukaryota</taxon>
        <taxon>Sar</taxon>
        <taxon>Alveolata</taxon>
        <taxon>Ciliophora</taxon>
        <taxon>Intramacronucleata</taxon>
        <taxon>Spirotrichea</taxon>
        <taxon>Stichotrichia</taxon>
        <taxon>Sporadotrichida</taxon>
        <taxon>Oxytrichidae</taxon>
        <taxon>Stylonychinae</taxon>
        <taxon>Stylonychia</taxon>
    </lineage>
</organism>
<evidence type="ECO:0000313" key="2">
    <source>
        <dbReference type="EMBL" id="CDW71090.1"/>
    </source>
</evidence>
<accession>A0A077ZNY0</accession>
<dbReference type="InParanoid" id="A0A077ZNY0"/>
<proteinExistence type="predicted"/>